<dbReference type="Pfam" id="PF02465">
    <property type="entry name" value="FliD_N"/>
    <property type="match status" value="1"/>
</dbReference>
<dbReference type="InterPro" id="IPR010809">
    <property type="entry name" value="FliD_C"/>
</dbReference>
<keyword evidence="5" id="KW-0964">Secreted</keyword>
<dbReference type="GO" id="GO:0009421">
    <property type="term" value="C:bacterial-type flagellum filament cap"/>
    <property type="evidence" value="ECO:0007669"/>
    <property type="project" value="InterPro"/>
</dbReference>
<keyword evidence="8" id="KW-0969">Cilium</keyword>
<organism evidence="8 9">
    <name type="scientific">Candidatus Avisuccinivibrio stercorigallinarum</name>
    <dbReference type="NCBI Taxonomy" id="2840704"/>
    <lineage>
        <taxon>Bacteria</taxon>
        <taxon>Pseudomonadati</taxon>
        <taxon>Pseudomonadota</taxon>
        <taxon>Gammaproteobacteria</taxon>
        <taxon>Aeromonadales</taxon>
        <taxon>Succinivibrionaceae</taxon>
        <taxon>Succinivibrionaceae incertae sedis</taxon>
        <taxon>Candidatus Avisuccinivibrio</taxon>
    </lineage>
</organism>
<evidence type="ECO:0000313" key="8">
    <source>
        <dbReference type="EMBL" id="MBO8415267.1"/>
    </source>
</evidence>
<evidence type="ECO:0000256" key="3">
    <source>
        <dbReference type="ARBA" id="ARBA00023054"/>
    </source>
</evidence>
<comment type="function">
    <text evidence="5">Required for morphogenesis and for the elongation of the flagellar filament by facilitating polymerization of the flagellin monomers at the tip of growing filament. Forms a capping structure, which prevents flagellin subunits (transported through the central channel of the flagellum) from leaking out without polymerization at the distal end.</text>
</comment>
<dbReference type="GO" id="GO:0009424">
    <property type="term" value="C:bacterial-type flagellum hook"/>
    <property type="evidence" value="ECO:0007669"/>
    <property type="project" value="UniProtKB-UniRule"/>
</dbReference>
<proteinExistence type="inferred from homology"/>
<evidence type="ECO:0000256" key="5">
    <source>
        <dbReference type="RuleBase" id="RU362066"/>
    </source>
</evidence>
<protein>
    <recommendedName>
        <fullName evidence="5">Flagellar hook-associated protein 2</fullName>
        <shortName evidence="5">HAP2</shortName>
    </recommendedName>
    <alternativeName>
        <fullName evidence="5">Flagellar cap protein</fullName>
    </alternativeName>
</protein>
<dbReference type="Pfam" id="PF07195">
    <property type="entry name" value="FliD_C"/>
    <property type="match status" value="1"/>
</dbReference>
<evidence type="ECO:0000256" key="1">
    <source>
        <dbReference type="ARBA" id="ARBA00009764"/>
    </source>
</evidence>
<keyword evidence="8" id="KW-0282">Flagellum</keyword>
<feature type="domain" description="Flagellar hook-associated protein 2 N-terminal" evidence="6">
    <location>
        <begin position="12"/>
        <end position="111"/>
    </location>
</feature>
<dbReference type="GO" id="GO:0005576">
    <property type="term" value="C:extracellular region"/>
    <property type="evidence" value="ECO:0007669"/>
    <property type="project" value="UniProtKB-SubCell"/>
</dbReference>
<feature type="coiled-coil region" evidence="5">
    <location>
        <begin position="439"/>
        <end position="477"/>
    </location>
</feature>
<evidence type="ECO:0000259" key="6">
    <source>
        <dbReference type="Pfam" id="PF02465"/>
    </source>
</evidence>
<evidence type="ECO:0000256" key="4">
    <source>
        <dbReference type="ARBA" id="ARBA00023143"/>
    </source>
</evidence>
<reference evidence="8" key="1">
    <citation type="submission" date="2020-10" db="EMBL/GenBank/DDBJ databases">
        <authorList>
            <person name="Gilroy R."/>
        </authorList>
    </citation>
    <scope>NUCLEOTIDE SEQUENCE</scope>
    <source>
        <strain evidence="8">17213</strain>
    </source>
</reference>
<evidence type="ECO:0000313" key="9">
    <source>
        <dbReference type="Proteomes" id="UP000823631"/>
    </source>
</evidence>
<evidence type="ECO:0000256" key="2">
    <source>
        <dbReference type="ARBA" id="ARBA00011255"/>
    </source>
</evidence>
<sequence length="487" mass="53433">MTSLVTSAGAASGIDFESIISATVEAKRATLENNTTTRKEEANIELSGVGKLKSALETFQKSIQAFTEDNAFNQRSVTIDQPSDTTYFTVEADEDASNMSYDIAVKQLASTEKVSQFLNITDDTNKFEAGTLKFSLGTDENGKELSFEVNIQEGDSIELIRRRINDNDLGITANIVQGKDGYKLTIDSGKSGDENNNLTISVSNTSGTAGTDGVQSLDIFAYDGYSGDEEDNTSTWTHTAAKSAIISVDGTDVYSDTNVFDEQLSGITLTAKKVTASDQTDSNDNTLYNTYNMTISEDYDAVTKKMEEFVNAYNTLISTMDDLYKHNTYTDGENNYDGGELAGDSSLRSLKSQLQNFVSSFGFTEGGTNRTSIYNMGVEFKSDGTLTLDSTEFKEQLSDNFNLVVNAFSGEDGMLSQLDAMVEEYTKSGGVLDQREESLNETISDVEAKEADNETYLEEYEASLRQKYANLDNLISNYNNSLNYLNF</sequence>
<dbReference type="Proteomes" id="UP000823631">
    <property type="component" value="Unassembled WGS sequence"/>
</dbReference>
<dbReference type="PANTHER" id="PTHR30288">
    <property type="entry name" value="FLAGELLAR CAP/ASSEMBLY PROTEIN FLID"/>
    <property type="match status" value="1"/>
</dbReference>
<comment type="caution">
    <text evidence="8">The sequence shown here is derived from an EMBL/GenBank/DDBJ whole genome shotgun (WGS) entry which is preliminary data.</text>
</comment>
<dbReference type="EMBL" id="JADINH010000049">
    <property type="protein sequence ID" value="MBO8415267.1"/>
    <property type="molecule type" value="Genomic_DNA"/>
</dbReference>
<keyword evidence="3 5" id="KW-0175">Coiled coil</keyword>
<dbReference type="AlphaFoldDB" id="A0A9D9GNL1"/>
<evidence type="ECO:0000259" key="7">
    <source>
        <dbReference type="Pfam" id="PF07195"/>
    </source>
</evidence>
<dbReference type="PANTHER" id="PTHR30288:SF0">
    <property type="entry name" value="FLAGELLAR HOOK-ASSOCIATED PROTEIN 2"/>
    <property type="match status" value="1"/>
</dbReference>
<feature type="domain" description="Flagellar hook-associated protein 2 C-terminal" evidence="7">
    <location>
        <begin position="241"/>
        <end position="480"/>
    </location>
</feature>
<comment type="subunit">
    <text evidence="2 5">Homopentamer.</text>
</comment>
<name>A0A9D9GNL1_9GAMM</name>
<comment type="subcellular location">
    <subcellularLocation>
        <location evidence="5">Secreted</location>
    </subcellularLocation>
    <subcellularLocation>
        <location evidence="5">Bacterial flagellum</location>
    </subcellularLocation>
</comment>
<comment type="similarity">
    <text evidence="1 5">Belongs to the FliD family.</text>
</comment>
<keyword evidence="4 5" id="KW-0975">Bacterial flagellum</keyword>
<keyword evidence="8" id="KW-0966">Cell projection</keyword>
<gene>
    <name evidence="8" type="primary">fliD</name>
    <name evidence="8" type="ORF">IAB19_02670</name>
</gene>
<dbReference type="InterPro" id="IPR040026">
    <property type="entry name" value="FliD"/>
</dbReference>
<accession>A0A9D9GNL1</accession>
<dbReference type="GO" id="GO:0007155">
    <property type="term" value="P:cell adhesion"/>
    <property type="evidence" value="ECO:0007669"/>
    <property type="project" value="InterPro"/>
</dbReference>
<reference evidence="8" key="2">
    <citation type="journal article" date="2021" name="PeerJ">
        <title>Extensive microbial diversity within the chicken gut microbiome revealed by metagenomics and culture.</title>
        <authorList>
            <person name="Gilroy R."/>
            <person name="Ravi A."/>
            <person name="Getino M."/>
            <person name="Pursley I."/>
            <person name="Horton D.L."/>
            <person name="Alikhan N.F."/>
            <person name="Baker D."/>
            <person name="Gharbi K."/>
            <person name="Hall N."/>
            <person name="Watson M."/>
            <person name="Adriaenssens E.M."/>
            <person name="Foster-Nyarko E."/>
            <person name="Jarju S."/>
            <person name="Secka A."/>
            <person name="Antonio M."/>
            <person name="Oren A."/>
            <person name="Chaudhuri R.R."/>
            <person name="La Ragione R."/>
            <person name="Hildebrand F."/>
            <person name="Pallen M.J."/>
        </authorList>
    </citation>
    <scope>NUCLEOTIDE SEQUENCE</scope>
    <source>
        <strain evidence="8">17213</strain>
    </source>
</reference>
<dbReference type="GO" id="GO:0071973">
    <property type="term" value="P:bacterial-type flagellum-dependent cell motility"/>
    <property type="evidence" value="ECO:0007669"/>
    <property type="project" value="TreeGrafter"/>
</dbReference>
<dbReference type="InterPro" id="IPR003481">
    <property type="entry name" value="FliD_N"/>
</dbReference>